<protein>
    <submittedName>
        <fullName evidence="2">Putative peptidoglycan binding protein</fullName>
    </submittedName>
</protein>
<dbReference type="InterPro" id="IPR002477">
    <property type="entry name" value="Peptidoglycan-bd-like"/>
</dbReference>
<organism evidence="2 3">
    <name type="scientific">Clostridium algidicarnis DSM 15099</name>
    <dbReference type="NCBI Taxonomy" id="1121295"/>
    <lineage>
        <taxon>Bacteria</taxon>
        <taxon>Bacillati</taxon>
        <taxon>Bacillota</taxon>
        <taxon>Clostridia</taxon>
        <taxon>Eubacteriales</taxon>
        <taxon>Clostridiaceae</taxon>
        <taxon>Clostridium</taxon>
    </lineage>
</organism>
<dbReference type="InterPro" id="IPR036366">
    <property type="entry name" value="PGBDSf"/>
</dbReference>
<dbReference type="AlphaFoldDB" id="A0A2S6FZ52"/>
<dbReference type="SUPFAM" id="SSF47090">
    <property type="entry name" value="PGBD-like"/>
    <property type="match status" value="1"/>
</dbReference>
<dbReference type="STRING" id="37659.GCA_000703125_00866"/>
<comment type="caution">
    <text evidence="2">The sequence shown here is derived from an EMBL/GenBank/DDBJ whole genome shotgun (WGS) entry which is preliminary data.</text>
</comment>
<dbReference type="RefSeq" id="WP_029451581.1">
    <property type="nucleotide sequence ID" value="NZ_PTIS01000004.1"/>
</dbReference>
<accession>A0A2S6FZ52</accession>
<dbReference type="Proteomes" id="UP000239863">
    <property type="component" value="Unassembled WGS sequence"/>
</dbReference>
<feature type="domain" description="Peptidoglycan binding-like" evidence="1">
    <location>
        <begin position="340"/>
        <end position="400"/>
    </location>
</feature>
<dbReference type="Pfam" id="PF01471">
    <property type="entry name" value="PG_binding_1"/>
    <property type="match status" value="1"/>
</dbReference>
<dbReference type="EMBL" id="PTIS01000004">
    <property type="protein sequence ID" value="PPK48778.1"/>
    <property type="molecule type" value="Genomic_DNA"/>
</dbReference>
<gene>
    <name evidence="2" type="ORF">BD821_10437</name>
</gene>
<dbReference type="GeneID" id="75089800"/>
<dbReference type="InterPro" id="IPR036365">
    <property type="entry name" value="PGBD-like_sf"/>
</dbReference>
<reference evidence="2 3" key="1">
    <citation type="submission" date="2018-02" db="EMBL/GenBank/DDBJ databases">
        <title>Genomic Encyclopedia of Archaeal and Bacterial Type Strains, Phase II (KMG-II): from individual species to whole genera.</title>
        <authorList>
            <person name="Goeker M."/>
        </authorList>
    </citation>
    <scope>NUCLEOTIDE SEQUENCE [LARGE SCALE GENOMIC DNA]</scope>
    <source>
        <strain evidence="2 3">DSM 15099</strain>
    </source>
</reference>
<proteinExistence type="predicted"/>
<evidence type="ECO:0000313" key="2">
    <source>
        <dbReference type="EMBL" id="PPK48778.1"/>
    </source>
</evidence>
<dbReference type="OrthoDB" id="2933491at2"/>
<name>A0A2S6FZ52_9CLOT</name>
<evidence type="ECO:0000313" key="3">
    <source>
        <dbReference type="Proteomes" id="UP000239863"/>
    </source>
</evidence>
<sequence>MAEKGRVQVQIFKEESYIPIEKAKVTIVEVGEERLRRQSVVLTSDSSGFTAEIDVKTPPIENSMRPSDKLPYSFVDINVEAEGFKPVFIKGCQVYPDRVALQQVSMVPPSRNSRQTERLIVIPPNTLVGDFPPKIPEDPDKPLPPPPSGFVVLPSPVIPEYIVVHGGVPDDTTAPNYTVRFKDYIKNVASSEVFSTWSESTLRANIYCMISFSLNRVYTEWYRGKGKGFQITNSTAFDQAFNYGRNIYDNINRIVDEIFSTYVQRIGAKQPLLTQYCDGFNVQCPGWLTQWGSKNLGDSGKTPYEILTNFYGSDIILTTAEFVQGIPSSYPGRVLTIGSRGAPVRSIQTYLNRIAQNYPAINKQAVDGVYGEATKEAVRQFQSVFGLPATGIVDYPTWYKISDIYVAVTKISELRSSVGNTGRTFFPPTTCEGYNKEHMPSVRYTDGLI</sequence>
<dbReference type="Gene3D" id="1.10.101.10">
    <property type="entry name" value="PGBD-like superfamily/PGBD"/>
    <property type="match status" value="1"/>
</dbReference>
<evidence type="ECO:0000259" key="1">
    <source>
        <dbReference type="Pfam" id="PF01471"/>
    </source>
</evidence>